<name>A0A1J5SSB9_9ZZZZ</name>
<dbReference type="PROSITE" id="PS51257">
    <property type="entry name" value="PROKAR_LIPOPROTEIN"/>
    <property type="match status" value="1"/>
</dbReference>
<accession>A0A1J5SSB9</accession>
<proteinExistence type="predicted"/>
<protein>
    <submittedName>
        <fullName evidence="3">FG-GAP repeat protein</fullName>
    </submittedName>
</protein>
<dbReference type="PANTHER" id="PTHR16026">
    <property type="entry name" value="CARTILAGE ACIDIC PROTEIN 1"/>
    <property type="match status" value="1"/>
</dbReference>
<gene>
    <name evidence="3" type="ORF">GALL_149500</name>
</gene>
<reference evidence="3" key="1">
    <citation type="submission" date="2016-10" db="EMBL/GenBank/DDBJ databases">
        <title>Sequence of Gallionella enrichment culture.</title>
        <authorList>
            <person name="Poehlein A."/>
            <person name="Muehling M."/>
            <person name="Daniel R."/>
        </authorList>
    </citation>
    <scope>NUCLEOTIDE SEQUENCE</scope>
</reference>
<evidence type="ECO:0000313" key="3">
    <source>
        <dbReference type="EMBL" id="OIR02950.1"/>
    </source>
</evidence>
<dbReference type="PANTHER" id="PTHR16026:SF0">
    <property type="entry name" value="CARTILAGE ACIDIC PROTEIN 1"/>
    <property type="match status" value="1"/>
</dbReference>
<feature type="domain" description="ASPIC/UnbV" evidence="2">
    <location>
        <begin position="525"/>
        <end position="592"/>
    </location>
</feature>
<dbReference type="InterPro" id="IPR028994">
    <property type="entry name" value="Integrin_alpha_N"/>
</dbReference>
<organism evidence="3">
    <name type="scientific">mine drainage metagenome</name>
    <dbReference type="NCBI Taxonomy" id="410659"/>
    <lineage>
        <taxon>unclassified sequences</taxon>
        <taxon>metagenomes</taxon>
        <taxon>ecological metagenomes</taxon>
    </lineage>
</organism>
<keyword evidence="1" id="KW-0732">Signal</keyword>
<dbReference type="SUPFAM" id="SSF69318">
    <property type="entry name" value="Integrin alpha N-terminal domain"/>
    <property type="match status" value="2"/>
</dbReference>
<dbReference type="Pfam" id="PF07593">
    <property type="entry name" value="UnbV_ASPIC"/>
    <property type="match status" value="1"/>
</dbReference>
<dbReference type="Pfam" id="PF13517">
    <property type="entry name" value="FG-GAP_3"/>
    <property type="match status" value="7"/>
</dbReference>
<dbReference type="EMBL" id="MLJW01000070">
    <property type="protein sequence ID" value="OIR02950.1"/>
    <property type="molecule type" value="Genomic_DNA"/>
</dbReference>
<evidence type="ECO:0000259" key="2">
    <source>
        <dbReference type="Pfam" id="PF07593"/>
    </source>
</evidence>
<dbReference type="InterPro" id="IPR013517">
    <property type="entry name" value="FG-GAP"/>
</dbReference>
<evidence type="ECO:0000256" key="1">
    <source>
        <dbReference type="ARBA" id="ARBA00022729"/>
    </source>
</evidence>
<dbReference type="AlphaFoldDB" id="A0A1J5SSB9"/>
<dbReference type="InterPro" id="IPR027039">
    <property type="entry name" value="Crtac1"/>
</dbReference>
<dbReference type="Gene3D" id="2.130.10.130">
    <property type="entry name" value="Integrin alpha, N-terminal"/>
    <property type="match status" value="3"/>
</dbReference>
<dbReference type="InterPro" id="IPR011519">
    <property type="entry name" value="UnbV_ASPIC"/>
</dbReference>
<sequence>MFKLKFGIGCLLFVAVVLYSCNNSNTMFISLSSASTHIKFENNLEKKDLFSILYYLYYYNGGGVAIGDINNDGLPDIYFSANSSGHNKLYLNKGNFEFEDITDKAGVAGTSDWCTGVTMADVNGDGFLDIYVCAYAQAHDQNGHNQLFINNGNGTFTESAAKYGLDFSGYSTQAVFFDYDHDGDLDCYLLNQSQQPNQNIVDTINRRKYDALSGDKFFRNDLNGPSKKFTDVSKEAGIYQSNLGYGLGVAVADFNNDGWDDIYIGNDFHENDYYYINNGNGTFTESGAKHFNHYSRFSMGNDAADYNNDGQIDVVTVDMLPPDEKTLKTYGSDENPDIYKMKLEHNGYQHQSSRNCLQRNNGSGSSFSEVGLINGVSATDWSWSPLFADFDNDGNKDLFISSGIVKRPVDMDYVMYASSLKMKGLDRTNKYDDDAINAMPDGASHPFLFKGDGNLSFKDVSNSWGTGKMKGYFTGASYADLDNDGNLDLVINCVNAPATILKNNSKKKNQISISFKGDMGFNTFGIGCKAYVFQKGKMQYQQLMLTRGFQSSSDTRLHFGLDTLSTIDSILVVWPTQKCQTIKNVAANKQYTFVQKDATNNFNYETYFPKQNSVFTSADDKLKINWQHQENNFIDFNVQYLIPHEESTRGPKIAVGDVNGDGLQDFYVCGAAQQPGALMIQQKNGTFVSGDEQTFKADANSEDVDAVFFDANGDGKLDLYVVSGGNHLPNMHPDYADRLYINDGKGHYKKSENGIPKILQNKSCVTVADVDHDGDLDLFVGTLSNPVAYGYPQTSYLLINDGKGNFSVAKNNIINLDKIGMVTSASFADVNKDVWPDLIVAGEFMPLTIFINDKGTFKQTTIPNSTGWWQTVFVGDVDGDGNVDFLAGNWGWNNKFWSLKDGPVRMYVGDFTHGGRAYQLLSYTSGGVEYPFLAKDEVERPLPLLRKHYLKYAEYAGVPMKDVFYGWIDTIKPLMAEHLGSAACFGDGKGNFEIKDLPASLQLAPVFSFQKADDNMYLAGGNFFDVIPYEGRYDAQPLAMMKIKKDKTIDYIHQSNLLDIKGQVRDLQWIRSANQNNYLLVARNNESILTYQRNK</sequence>
<comment type="caution">
    <text evidence="3">The sequence shown here is derived from an EMBL/GenBank/DDBJ whole genome shotgun (WGS) entry which is preliminary data.</text>
</comment>